<keyword evidence="1" id="KW-1133">Transmembrane helix</keyword>
<dbReference type="WBParaSite" id="BXY_0293900.1">
    <property type="protein sequence ID" value="BXY_0293900.1"/>
    <property type="gene ID" value="BXY_0293900"/>
</dbReference>
<dbReference type="EMBL" id="CAJFCV020000003">
    <property type="protein sequence ID" value="CAG9104460.1"/>
    <property type="molecule type" value="Genomic_DNA"/>
</dbReference>
<dbReference type="Proteomes" id="UP000095284">
    <property type="component" value="Unplaced"/>
</dbReference>
<sequence>MECSVAEFQATQVWEVHNVVLAFNEVIVIVMAMVAHLFLAVAVKRTVLLNRVTKVLTIHQGVGMMGYMPTRILILYYRVTDPGMLNTPLMETLAHIHDLSLHSHYASVFVNVLAISMYSRWPSLGEGFKSLLFLASIISFSWILPHYSMMWDIYFQMYVFYQLVLIWSMFTLRWQLRSSAAEYKVKFLGDLKSKEKASVNIRSIRLLSKITVFTSVRLAGAMVAMFFVFRVLPNKCLYRAALITAQVHDIFFELVEFIIPVYLFSTERQLRDVLRCRGNDTTTTINVLGNILMMGNSADDYFQQLEAQWTRKRGFSALKQSIRPCKLFPSACRLLSEKRKLNNDWF</sequence>
<reference evidence="2" key="2">
    <citation type="submission" date="2020-09" db="EMBL/GenBank/DDBJ databases">
        <authorList>
            <person name="Kikuchi T."/>
        </authorList>
    </citation>
    <scope>NUCLEOTIDE SEQUENCE</scope>
    <source>
        <strain evidence="2">Ka4C1</strain>
    </source>
</reference>
<keyword evidence="1" id="KW-0472">Membrane</keyword>
<dbReference type="OrthoDB" id="10596813at2759"/>
<dbReference type="Proteomes" id="UP000659654">
    <property type="component" value="Unassembled WGS sequence"/>
</dbReference>
<accession>A0A1I7RQE6</accession>
<evidence type="ECO:0000313" key="4">
    <source>
        <dbReference type="Proteomes" id="UP000659654"/>
    </source>
</evidence>
<feature type="transmembrane region" description="Helical" evidence="1">
    <location>
        <begin position="20"/>
        <end position="43"/>
    </location>
</feature>
<evidence type="ECO:0000313" key="3">
    <source>
        <dbReference type="Proteomes" id="UP000095284"/>
    </source>
</evidence>
<reference evidence="5" key="1">
    <citation type="submission" date="2016-11" db="UniProtKB">
        <authorList>
            <consortium name="WormBaseParasite"/>
        </authorList>
    </citation>
    <scope>IDENTIFICATION</scope>
</reference>
<gene>
    <name evidence="2" type="ORF">BXYJ_LOCUS5614</name>
</gene>
<evidence type="ECO:0000313" key="5">
    <source>
        <dbReference type="WBParaSite" id="BXY_0293900.1"/>
    </source>
</evidence>
<protein>
    <submittedName>
        <fullName evidence="2">(pine wood nematode) hypothetical protein</fullName>
    </submittedName>
</protein>
<feature type="transmembrane region" description="Helical" evidence="1">
    <location>
        <begin position="153"/>
        <end position="172"/>
    </location>
</feature>
<dbReference type="EMBL" id="CAJFDI010000003">
    <property type="protein sequence ID" value="CAD5219309.1"/>
    <property type="molecule type" value="Genomic_DNA"/>
</dbReference>
<feature type="transmembrane region" description="Helical" evidence="1">
    <location>
        <begin position="55"/>
        <end position="79"/>
    </location>
</feature>
<keyword evidence="4" id="KW-1185">Reference proteome</keyword>
<proteinExistence type="predicted"/>
<dbReference type="AlphaFoldDB" id="A0A1I7RQE6"/>
<organism evidence="3 5">
    <name type="scientific">Bursaphelenchus xylophilus</name>
    <name type="common">Pinewood nematode worm</name>
    <name type="synonym">Aphelenchoides xylophilus</name>
    <dbReference type="NCBI Taxonomy" id="6326"/>
    <lineage>
        <taxon>Eukaryota</taxon>
        <taxon>Metazoa</taxon>
        <taxon>Ecdysozoa</taxon>
        <taxon>Nematoda</taxon>
        <taxon>Chromadorea</taxon>
        <taxon>Rhabditida</taxon>
        <taxon>Tylenchina</taxon>
        <taxon>Tylenchomorpha</taxon>
        <taxon>Aphelenchoidea</taxon>
        <taxon>Aphelenchoididae</taxon>
        <taxon>Bursaphelenchus</taxon>
    </lineage>
</organism>
<feature type="transmembrane region" description="Helical" evidence="1">
    <location>
        <begin position="206"/>
        <end position="229"/>
    </location>
</feature>
<evidence type="ECO:0000313" key="2">
    <source>
        <dbReference type="EMBL" id="CAD5219309.1"/>
    </source>
</evidence>
<feature type="transmembrane region" description="Helical" evidence="1">
    <location>
        <begin position="241"/>
        <end position="265"/>
    </location>
</feature>
<feature type="transmembrane region" description="Helical" evidence="1">
    <location>
        <begin position="99"/>
        <end position="118"/>
    </location>
</feature>
<dbReference type="Proteomes" id="UP000582659">
    <property type="component" value="Unassembled WGS sequence"/>
</dbReference>
<keyword evidence="1" id="KW-0812">Transmembrane</keyword>
<name>A0A1I7RQE6_BURXY</name>
<feature type="transmembrane region" description="Helical" evidence="1">
    <location>
        <begin position="130"/>
        <end position="147"/>
    </location>
</feature>
<evidence type="ECO:0000256" key="1">
    <source>
        <dbReference type="SAM" id="Phobius"/>
    </source>
</evidence>